<keyword evidence="2" id="KW-0496">Mitochondrion</keyword>
<reference evidence="2" key="1">
    <citation type="submission" date="2014-02" db="EMBL/GenBank/DDBJ databases">
        <title>The mitochondrial genome of Tetraclita serrata.</title>
        <authorList>
            <person name="Chan B.K.K."/>
        </authorList>
    </citation>
    <scope>NUCLEOTIDE SEQUENCE</scope>
</reference>
<evidence type="ECO:0000313" key="2">
    <source>
        <dbReference type="EMBL" id="AHX97879.1"/>
    </source>
</evidence>
<organism evidence="2">
    <name type="scientific">Tetraclita serrata</name>
    <dbReference type="NCBI Taxonomy" id="1226277"/>
    <lineage>
        <taxon>Eukaryota</taxon>
        <taxon>Metazoa</taxon>
        <taxon>Ecdysozoa</taxon>
        <taxon>Arthropoda</taxon>
        <taxon>Crustacea</taxon>
        <taxon>Multicrustacea</taxon>
        <taxon>Cirripedia</taxon>
        <taxon>Thoracica</taxon>
        <taxon>Thoracicalcarea</taxon>
        <taxon>Balanomorpha</taxon>
        <taxon>Coronuloidea</taxon>
        <taxon>Tetraclitidae</taxon>
        <taxon>Tetraclita</taxon>
    </lineage>
</organism>
<keyword evidence="1" id="KW-0812">Transmembrane</keyword>
<protein>
    <submittedName>
        <fullName evidence="2">ATP synthase F0 subunit 8</fullName>
    </submittedName>
</protein>
<sequence>MPHMSPIMWALIMFMTFSLMLVLLSMIYFGNSPLTPDSQKEHKEKISSTWMW</sequence>
<keyword evidence="1" id="KW-1133">Transmembrane helix</keyword>
<proteinExistence type="predicted"/>
<gene>
    <name evidence="2" type="primary">ATP8</name>
</gene>
<dbReference type="AlphaFoldDB" id="A0A0U1WH63"/>
<dbReference type="CTD" id="4509"/>
<feature type="transmembrane region" description="Helical" evidence="1">
    <location>
        <begin position="7"/>
        <end position="29"/>
    </location>
</feature>
<dbReference type="RefSeq" id="YP_009227709.1">
    <property type="nucleotide sequence ID" value="NC_029154.1"/>
</dbReference>
<dbReference type="GeneID" id="26831646"/>
<accession>A0A0U1WH63</accession>
<evidence type="ECO:0000256" key="1">
    <source>
        <dbReference type="SAM" id="Phobius"/>
    </source>
</evidence>
<name>A0A0U1WH63_9CRUS</name>
<dbReference type="EMBL" id="KJ434948">
    <property type="protein sequence ID" value="AHX97879.1"/>
    <property type="molecule type" value="Genomic_DNA"/>
</dbReference>
<geneLocation type="mitochondrion" evidence="2"/>
<keyword evidence="1" id="KW-0472">Membrane</keyword>